<evidence type="ECO:0000256" key="2">
    <source>
        <dbReference type="ARBA" id="ARBA00008536"/>
    </source>
</evidence>
<dbReference type="EMBL" id="JAAGAX010000013">
    <property type="protein sequence ID" value="KAF2294239.1"/>
    <property type="molecule type" value="Genomic_DNA"/>
</dbReference>
<comment type="subcellular location">
    <subcellularLocation>
        <location evidence="1">Cell membrane</location>
        <topology evidence="1">Single-pass type I membrane protein</topology>
    </subcellularLocation>
</comment>
<organism evidence="15 16">
    <name type="scientific">Hevea brasiliensis</name>
    <name type="common">Para rubber tree</name>
    <name type="synonym">Siphonia brasiliensis</name>
    <dbReference type="NCBI Taxonomy" id="3981"/>
    <lineage>
        <taxon>Eukaryota</taxon>
        <taxon>Viridiplantae</taxon>
        <taxon>Streptophyta</taxon>
        <taxon>Embryophyta</taxon>
        <taxon>Tracheophyta</taxon>
        <taxon>Spermatophyta</taxon>
        <taxon>Magnoliopsida</taxon>
        <taxon>eudicotyledons</taxon>
        <taxon>Gunneridae</taxon>
        <taxon>Pentapetalae</taxon>
        <taxon>rosids</taxon>
        <taxon>fabids</taxon>
        <taxon>Malpighiales</taxon>
        <taxon>Euphorbiaceae</taxon>
        <taxon>Crotonoideae</taxon>
        <taxon>Micrandreae</taxon>
        <taxon>Hevea</taxon>
    </lineage>
</organism>
<gene>
    <name evidence="15" type="ORF">GH714_008481</name>
</gene>
<keyword evidence="4" id="KW-1003">Cell membrane</keyword>
<sequence length="357" mass="39800">MAIARRGEDREKIGLAPQMTILRRRPDQGAFSTRNWFFETERLLGKGGFGRVYIGILSDNSCVAVKRIITSESHQGLKAYVSEVKAISRLRHRNLVQLIGWCRNKQELFVIYEFMPNKSLDFHLFNKTCLLTWENRYGIALGLASALLYLQEECEQCVLQRDIKSSNILLDSNFNAKLGDFGLATFVEHGQGSNTTRLIGTTGYVAPEYLQTGKATRESDVYSFGVVASEIATGSPALKVVVNENGVKFKVKLVAWVWEQYRRGNIFGAADPQLEQSYAREEMERLIMAGLACAHPNHSHRPSIREALDILNARAPLPKLQLEMPMAENIASYHANMNTFSGSSSLGAGVSEAFNSG</sequence>
<evidence type="ECO:0000259" key="14">
    <source>
        <dbReference type="PROSITE" id="PS50011"/>
    </source>
</evidence>
<feature type="binding site" evidence="13">
    <location>
        <position position="66"/>
    </location>
    <ligand>
        <name>ATP</name>
        <dbReference type="ChEBI" id="CHEBI:30616"/>
    </ligand>
</feature>
<comment type="similarity">
    <text evidence="2">In the N-terminal section; belongs to the leguminous lectin family.</text>
</comment>
<dbReference type="Gene3D" id="3.30.200.20">
    <property type="entry name" value="Phosphorylase Kinase, domain 1"/>
    <property type="match status" value="1"/>
</dbReference>
<dbReference type="GO" id="GO:0005524">
    <property type="term" value="F:ATP binding"/>
    <property type="evidence" value="ECO:0007669"/>
    <property type="project" value="UniProtKB-UniRule"/>
</dbReference>
<keyword evidence="7 13" id="KW-0547">Nucleotide-binding</keyword>
<evidence type="ECO:0000256" key="8">
    <source>
        <dbReference type="ARBA" id="ARBA00022840"/>
    </source>
</evidence>
<dbReference type="GO" id="GO:0002229">
    <property type="term" value="P:defense response to oomycetes"/>
    <property type="evidence" value="ECO:0007669"/>
    <property type="project" value="UniProtKB-ARBA"/>
</dbReference>
<evidence type="ECO:0000256" key="9">
    <source>
        <dbReference type="ARBA" id="ARBA00022989"/>
    </source>
</evidence>
<evidence type="ECO:0000256" key="5">
    <source>
        <dbReference type="ARBA" id="ARBA00022692"/>
    </source>
</evidence>
<comment type="caution">
    <text evidence="15">The sequence shown here is derived from an EMBL/GenBank/DDBJ whole genome shotgun (WGS) entry which is preliminary data.</text>
</comment>
<evidence type="ECO:0000256" key="1">
    <source>
        <dbReference type="ARBA" id="ARBA00004251"/>
    </source>
</evidence>
<dbReference type="GO" id="GO:0005886">
    <property type="term" value="C:plasma membrane"/>
    <property type="evidence" value="ECO:0007669"/>
    <property type="project" value="UniProtKB-SubCell"/>
</dbReference>
<evidence type="ECO:0000256" key="7">
    <source>
        <dbReference type="ARBA" id="ARBA00022741"/>
    </source>
</evidence>
<evidence type="ECO:0000256" key="6">
    <source>
        <dbReference type="ARBA" id="ARBA00022729"/>
    </source>
</evidence>
<protein>
    <recommendedName>
        <fullName evidence="14">Protein kinase domain-containing protein</fullName>
    </recommendedName>
</protein>
<dbReference type="GO" id="GO:0004672">
    <property type="term" value="F:protein kinase activity"/>
    <property type="evidence" value="ECO:0007669"/>
    <property type="project" value="InterPro"/>
</dbReference>
<dbReference type="PANTHER" id="PTHR27007">
    <property type="match status" value="1"/>
</dbReference>
<feature type="domain" description="Protein kinase" evidence="14">
    <location>
        <begin position="38"/>
        <end position="320"/>
    </location>
</feature>
<keyword evidence="9" id="KW-1133">Transmembrane helix</keyword>
<reference evidence="15 16" key="1">
    <citation type="journal article" date="2020" name="Mol. Plant">
        <title>The Chromosome-Based Rubber Tree Genome Provides New Insights into Spurge Genome Evolution and Rubber Biosynthesis.</title>
        <authorList>
            <person name="Liu J."/>
            <person name="Shi C."/>
            <person name="Shi C.C."/>
            <person name="Li W."/>
            <person name="Zhang Q.J."/>
            <person name="Zhang Y."/>
            <person name="Li K."/>
            <person name="Lu H.F."/>
            <person name="Shi C."/>
            <person name="Zhu S.T."/>
            <person name="Xiao Z.Y."/>
            <person name="Nan H."/>
            <person name="Yue Y."/>
            <person name="Zhu X.G."/>
            <person name="Wu Y."/>
            <person name="Hong X.N."/>
            <person name="Fan G.Y."/>
            <person name="Tong Y."/>
            <person name="Zhang D."/>
            <person name="Mao C.L."/>
            <person name="Liu Y.L."/>
            <person name="Hao S.J."/>
            <person name="Liu W.Q."/>
            <person name="Lv M.Q."/>
            <person name="Zhang H.B."/>
            <person name="Liu Y."/>
            <person name="Hu-Tang G.R."/>
            <person name="Wang J.P."/>
            <person name="Wang J.H."/>
            <person name="Sun Y.H."/>
            <person name="Ni S.B."/>
            <person name="Chen W.B."/>
            <person name="Zhang X.C."/>
            <person name="Jiao Y.N."/>
            <person name="Eichler E.E."/>
            <person name="Li G.H."/>
            <person name="Liu X."/>
            <person name="Gao L.Z."/>
        </authorList>
    </citation>
    <scope>NUCLEOTIDE SEQUENCE [LARGE SCALE GENOMIC DNA]</scope>
    <source>
        <strain evidence="16">cv. GT1</strain>
        <tissue evidence="15">Leaf</tissue>
    </source>
</reference>
<name>A0A6A6L3J2_HEVBR</name>
<keyword evidence="8 13" id="KW-0067">ATP-binding</keyword>
<dbReference type="FunFam" id="1.10.510.10:FF:000240">
    <property type="entry name" value="Lectin-domain containing receptor kinase A4.3"/>
    <property type="match status" value="1"/>
</dbReference>
<keyword evidence="11" id="KW-0675">Receptor</keyword>
<dbReference type="InterPro" id="IPR017441">
    <property type="entry name" value="Protein_kinase_ATP_BS"/>
</dbReference>
<evidence type="ECO:0000256" key="11">
    <source>
        <dbReference type="ARBA" id="ARBA00023170"/>
    </source>
</evidence>
<dbReference type="SUPFAM" id="SSF56112">
    <property type="entry name" value="Protein kinase-like (PK-like)"/>
    <property type="match status" value="1"/>
</dbReference>
<keyword evidence="10" id="KW-0472">Membrane</keyword>
<keyword evidence="12" id="KW-0325">Glycoprotein</keyword>
<dbReference type="Pfam" id="PF00069">
    <property type="entry name" value="Pkinase"/>
    <property type="match status" value="1"/>
</dbReference>
<evidence type="ECO:0000256" key="4">
    <source>
        <dbReference type="ARBA" id="ARBA00022475"/>
    </source>
</evidence>
<dbReference type="PROSITE" id="PS50011">
    <property type="entry name" value="PROTEIN_KINASE_DOM"/>
    <property type="match status" value="1"/>
</dbReference>
<evidence type="ECO:0000256" key="10">
    <source>
        <dbReference type="ARBA" id="ARBA00023136"/>
    </source>
</evidence>
<dbReference type="InterPro" id="IPR000719">
    <property type="entry name" value="Prot_kinase_dom"/>
</dbReference>
<dbReference type="PROSITE" id="PS00107">
    <property type="entry name" value="PROTEIN_KINASE_ATP"/>
    <property type="match status" value="1"/>
</dbReference>
<keyword evidence="16" id="KW-1185">Reference proteome</keyword>
<dbReference type="AlphaFoldDB" id="A0A6A6L3J2"/>
<proteinExistence type="inferred from homology"/>
<accession>A0A6A6L3J2</accession>
<dbReference type="SMART" id="SM00220">
    <property type="entry name" value="S_TKc"/>
    <property type="match status" value="1"/>
</dbReference>
<comment type="similarity">
    <text evidence="3">In the C-terminal section; belongs to the protein kinase superfamily. Ser/Thr protein kinase family.</text>
</comment>
<evidence type="ECO:0000256" key="13">
    <source>
        <dbReference type="PROSITE-ProRule" id="PRU10141"/>
    </source>
</evidence>
<keyword evidence="5" id="KW-0812">Transmembrane</keyword>
<evidence type="ECO:0000313" key="16">
    <source>
        <dbReference type="Proteomes" id="UP000467840"/>
    </source>
</evidence>
<dbReference type="InterPro" id="IPR050528">
    <property type="entry name" value="L-type_Lectin-RKs"/>
</dbReference>
<evidence type="ECO:0000313" key="15">
    <source>
        <dbReference type="EMBL" id="KAF2294239.1"/>
    </source>
</evidence>
<evidence type="ECO:0000256" key="3">
    <source>
        <dbReference type="ARBA" id="ARBA00010217"/>
    </source>
</evidence>
<dbReference type="Gene3D" id="1.10.510.10">
    <property type="entry name" value="Transferase(Phosphotransferase) domain 1"/>
    <property type="match status" value="1"/>
</dbReference>
<dbReference type="Proteomes" id="UP000467840">
    <property type="component" value="Chromosome 7"/>
</dbReference>
<dbReference type="InterPro" id="IPR011009">
    <property type="entry name" value="Kinase-like_dom_sf"/>
</dbReference>
<keyword evidence="6" id="KW-0732">Signal</keyword>
<evidence type="ECO:0000256" key="12">
    <source>
        <dbReference type="ARBA" id="ARBA00023180"/>
    </source>
</evidence>